<dbReference type="CDD" id="cd04301">
    <property type="entry name" value="NAT_SF"/>
    <property type="match status" value="1"/>
</dbReference>
<evidence type="ECO:0000313" key="2">
    <source>
        <dbReference type="EMBL" id="MFC4892110.1"/>
    </source>
</evidence>
<dbReference type="EMBL" id="JBHSJH010000001">
    <property type="protein sequence ID" value="MFC4892110.1"/>
    <property type="molecule type" value="Genomic_DNA"/>
</dbReference>
<sequence length="170" mass="19492">MNIMIRKEQLKDQEEIYGVIGQAFDSDDEVKLVRLLHSRHHGVISLVAELEGRVVGHIILSEMSCDDVDNIKIFGLGPMAVLPEYQHKGIGTRLVKSAIQLAMEYKIDAIFVLGHHNYYPKFGFHSTEEYKILSEYDVPAEVFMVFDITNKLEVLENKTVKYAEEFSKVF</sequence>
<proteinExistence type="predicted"/>
<accession>A0ABV9TAG2</accession>
<dbReference type="GO" id="GO:0016746">
    <property type="term" value="F:acyltransferase activity"/>
    <property type="evidence" value="ECO:0007669"/>
    <property type="project" value="UniProtKB-KW"/>
</dbReference>
<dbReference type="Gene3D" id="3.40.630.30">
    <property type="match status" value="1"/>
</dbReference>
<keyword evidence="3" id="KW-1185">Reference proteome</keyword>
<reference evidence="3" key="1">
    <citation type="journal article" date="2019" name="Int. J. Syst. Evol. Microbiol.">
        <title>The Global Catalogue of Microorganisms (GCM) 10K type strain sequencing project: providing services to taxonomists for standard genome sequencing and annotation.</title>
        <authorList>
            <consortium name="The Broad Institute Genomics Platform"/>
            <consortium name="The Broad Institute Genome Sequencing Center for Infectious Disease"/>
            <person name="Wu L."/>
            <person name="Ma J."/>
        </authorList>
    </citation>
    <scope>NUCLEOTIDE SEQUENCE [LARGE SCALE GENOMIC DNA]</scope>
    <source>
        <strain evidence="3">CGMCC 1.13718</strain>
    </source>
</reference>
<keyword evidence="2" id="KW-0012">Acyltransferase</keyword>
<evidence type="ECO:0000259" key="1">
    <source>
        <dbReference type="PROSITE" id="PS51186"/>
    </source>
</evidence>
<dbReference type="SUPFAM" id="SSF55729">
    <property type="entry name" value="Acyl-CoA N-acyltransferases (Nat)"/>
    <property type="match status" value="1"/>
</dbReference>
<organism evidence="2 3">
    <name type="scientific">Pseudofrancisella aestuarii</name>
    <dbReference type="NCBI Taxonomy" id="2670347"/>
    <lineage>
        <taxon>Bacteria</taxon>
        <taxon>Pseudomonadati</taxon>
        <taxon>Pseudomonadota</taxon>
        <taxon>Gammaproteobacteria</taxon>
        <taxon>Thiotrichales</taxon>
        <taxon>Francisellaceae</taxon>
        <taxon>Pseudofrancisella</taxon>
    </lineage>
</organism>
<dbReference type="InterPro" id="IPR016181">
    <property type="entry name" value="Acyl_CoA_acyltransferase"/>
</dbReference>
<protein>
    <submittedName>
        <fullName evidence="2">GNAT family N-acetyltransferase</fullName>
        <ecNumber evidence="2">2.3.-.-</ecNumber>
    </submittedName>
</protein>
<keyword evidence="2" id="KW-0808">Transferase</keyword>
<dbReference type="PROSITE" id="PS51186">
    <property type="entry name" value="GNAT"/>
    <property type="match status" value="1"/>
</dbReference>
<dbReference type="InterPro" id="IPR000182">
    <property type="entry name" value="GNAT_dom"/>
</dbReference>
<gene>
    <name evidence="2" type="ORF">ACFPDQ_03505</name>
</gene>
<dbReference type="Pfam" id="PF00583">
    <property type="entry name" value="Acetyltransf_1"/>
    <property type="match status" value="1"/>
</dbReference>
<dbReference type="EC" id="2.3.-.-" evidence="2"/>
<feature type="domain" description="N-acetyltransferase" evidence="1">
    <location>
        <begin position="3"/>
        <end position="149"/>
    </location>
</feature>
<dbReference type="Proteomes" id="UP001595926">
    <property type="component" value="Unassembled WGS sequence"/>
</dbReference>
<name>A0ABV9TAG2_9GAMM</name>
<dbReference type="RefSeq" id="WP_119330182.1">
    <property type="nucleotide sequence ID" value="NZ_JBHSJH010000001.1"/>
</dbReference>
<evidence type="ECO:0000313" key="3">
    <source>
        <dbReference type="Proteomes" id="UP001595926"/>
    </source>
</evidence>
<comment type="caution">
    <text evidence="2">The sequence shown here is derived from an EMBL/GenBank/DDBJ whole genome shotgun (WGS) entry which is preliminary data.</text>
</comment>